<dbReference type="Gene3D" id="3.10.180.10">
    <property type="entry name" value="2,3-Dihydroxybiphenyl 1,2-Dioxygenase, domain 1"/>
    <property type="match status" value="2"/>
</dbReference>
<evidence type="ECO:0000313" key="4">
    <source>
        <dbReference type="EMBL" id="MFC5145213.1"/>
    </source>
</evidence>
<keyword evidence="5" id="KW-1185">Reference proteome</keyword>
<evidence type="ECO:0000256" key="2">
    <source>
        <dbReference type="ARBA" id="ARBA00049106"/>
    </source>
</evidence>
<dbReference type="Pfam" id="PF04075">
    <property type="entry name" value="F420H2_quin_red"/>
    <property type="match status" value="1"/>
</dbReference>
<dbReference type="SUPFAM" id="SSF50475">
    <property type="entry name" value="FMN-binding split barrel"/>
    <property type="match status" value="1"/>
</dbReference>
<dbReference type="SUPFAM" id="SSF54593">
    <property type="entry name" value="Glyoxalase/Bleomycin resistance protein/Dihydroxybiphenyl dioxygenase"/>
    <property type="match status" value="2"/>
</dbReference>
<reference evidence="5" key="1">
    <citation type="journal article" date="2019" name="Int. J. Syst. Evol. Microbiol.">
        <title>The Global Catalogue of Microorganisms (GCM) 10K type strain sequencing project: providing services to taxonomists for standard genome sequencing and annotation.</title>
        <authorList>
            <consortium name="The Broad Institute Genomics Platform"/>
            <consortium name="The Broad Institute Genome Sequencing Center for Infectious Disease"/>
            <person name="Wu L."/>
            <person name="Ma J."/>
        </authorList>
    </citation>
    <scope>NUCLEOTIDE SEQUENCE [LARGE SCALE GENOMIC DNA]</scope>
    <source>
        <strain evidence="5">CGMCC 4.1641</strain>
    </source>
</reference>
<evidence type="ECO:0000259" key="3">
    <source>
        <dbReference type="PROSITE" id="PS51819"/>
    </source>
</evidence>
<dbReference type="Pfam" id="PF00903">
    <property type="entry name" value="Glyoxalase"/>
    <property type="match status" value="2"/>
</dbReference>
<dbReference type="InterPro" id="IPR004360">
    <property type="entry name" value="Glyas_Fos-R_dOase_dom"/>
</dbReference>
<comment type="similarity">
    <text evidence="1">Belongs to the F420H(2)-dependent quinone reductase family.</text>
</comment>
<name>A0ABV9ZY92_9ACTN</name>
<dbReference type="InterPro" id="IPR037523">
    <property type="entry name" value="VOC_core"/>
</dbReference>
<dbReference type="RefSeq" id="WP_382039709.1">
    <property type="nucleotide sequence ID" value="NZ_JBHSKJ010000005.1"/>
</dbReference>
<gene>
    <name evidence="4" type="ORF">ACFPP6_11100</name>
</gene>
<proteinExistence type="inferred from homology"/>
<comment type="catalytic activity">
    <reaction evidence="2">
        <text>oxidized coenzyme F420-(gamma-L-Glu)(n) + a quinol + H(+) = reduced coenzyme F420-(gamma-L-Glu)(n) + a quinone</text>
        <dbReference type="Rhea" id="RHEA:39663"/>
        <dbReference type="Rhea" id="RHEA-COMP:12939"/>
        <dbReference type="Rhea" id="RHEA-COMP:14378"/>
        <dbReference type="ChEBI" id="CHEBI:15378"/>
        <dbReference type="ChEBI" id="CHEBI:24646"/>
        <dbReference type="ChEBI" id="CHEBI:132124"/>
        <dbReference type="ChEBI" id="CHEBI:133980"/>
        <dbReference type="ChEBI" id="CHEBI:139511"/>
    </reaction>
</comment>
<dbReference type="EMBL" id="JBHSKJ010000005">
    <property type="protein sequence ID" value="MFC5145213.1"/>
    <property type="molecule type" value="Genomic_DNA"/>
</dbReference>
<dbReference type="Proteomes" id="UP001596222">
    <property type="component" value="Unassembled WGS sequence"/>
</dbReference>
<dbReference type="InterPro" id="IPR004378">
    <property type="entry name" value="F420H2_quin_Rdtase"/>
</dbReference>
<evidence type="ECO:0000256" key="1">
    <source>
        <dbReference type="ARBA" id="ARBA00008710"/>
    </source>
</evidence>
<sequence length="420" mass="44863">MSRPPAPGAADSNANPFNQRVIEEFRARAGRVGGDFEGVPLILLTTTGRRSGLPRTTPATYLRDGGDWVVFAANGGDGTDPAWCRNLRAHPVATVEHEGRTFPVEAVFTEAAERDRLYAAQVAISPQFADFEKRTDRVIPVVRLRPAGAARDPLPAYRVDHHAFTVTDLDRAVAFFTDALGAQLLYEEGPVARATGDWMRRKLGVHPRAVARIAMLRLGPVTRIELFAYTDPGQKAAPPPSGTAGHHRLALRVSDPDAAARHLAAVPGVTAGGTPGDFVTPWGLTLRLLRLPPDGPAEPHVDHVAHTVADVDAAVAFFTDVLGAEETHRTPEGDAALRFGPAGRIVLSPGAPAAPPRNSDIGGRHLAFDVDDVDAAAAHLATVPGVRLLGTPETIEEGPLTGDRWLYFTTPTGIPMEIRH</sequence>
<dbReference type="InterPro" id="IPR029068">
    <property type="entry name" value="Glyas_Bleomycin-R_OHBP_Dase"/>
</dbReference>
<organism evidence="4 5">
    <name type="scientific">Streptomyces aureoversilis</name>
    <dbReference type="NCBI Taxonomy" id="67277"/>
    <lineage>
        <taxon>Bacteria</taxon>
        <taxon>Bacillati</taxon>
        <taxon>Actinomycetota</taxon>
        <taxon>Actinomycetes</taxon>
        <taxon>Kitasatosporales</taxon>
        <taxon>Streptomycetaceae</taxon>
        <taxon>Streptomyces</taxon>
    </lineage>
</organism>
<feature type="domain" description="VOC" evidence="3">
    <location>
        <begin position="300"/>
        <end position="420"/>
    </location>
</feature>
<dbReference type="Gene3D" id="2.30.110.10">
    <property type="entry name" value="Electron Transport, Fmn-binding Protein, Chain A"/>
    <property type="match status" value="1"/>
</dbReference>
<comment type="caution">
    <text evidence="4">The sequence shown here is derived from an EMBL/GenBank/DDBJ whole genome shotgun (WGS) entry which is preliminary data.</text>
</comment>
<dbReference type="PANTHER" id="PTHR39428:SF1">
    <property type="entry name" value="F420H(2)-DEPENDENT QUINONE REDUCTASE RV1261C"/>
    <property type="match status" value="1"/>
</dbReference>
<protein>
    <submittedName>
        <fullName evidence="4">Nitroreductase/quinone reductase family protein</fullName>
    </submittedName>
</protein>
<accession>A0ABV9ZY92</accession>
<dbReference type="InterPro" id="IPR012349">
    <property type="entry name" value="Split_barrel_FMN-bd"/>
</dbReference>
<dbReference type="PANTHER" id="PTHR39428">
    <property type="entry name" value="F420H(2)-DEPENDENT QUINONE REDUCTASE RV1261C"/>
    <property type="match status" value="1"/>
</dbReference>
<dbReference type="PROSITE" id="PS51819">
    <property type="entry name" value="VOC"/>
    <property type="match status" value="2"/>
</dbReference>
<feature type="domain" description="VOC" evidence="3">
    <location>
        <begin position="158"/>
        <end position="303"/>
    </location>
</feature>
<evidence type="ECO:0000313" key="5">
    <source>
        <dbReference type="Proteomes" id="UP001596222"/>
    </source>
</evidence>
<dbReference type="NCBIfam" id="TIGR00026">
    <property type="entry name" value="hi_GC_TIGR00026"/>
    <property type="match status" value="1"/>
</dbReference>